<feature type="region of interest" description="Disordered" evidence="1">
    <location>
        <begin position="240"/>
        <end position="312"/>
    </location>
</feature>
<dbReference type="AlphaFoldDB" id="A0A0J1BEI8"/>
<gene>
    <name evidence="2" type="ORF">CC85DRAFT_310070</name>
</gene>
<name>A0A0J1BEI8_9TREE</name>
<proteinExistence type="predicted"/>
<keyword evidence="3" id="KW-1185">Reference proteome</keyword>
<sequence>MTCRPQAVSLTLRPVCRKMHHLRLWSRAQRVSVPGAVDHRRYDQPSHTSLGGPLSATRTSWTTAYATSDTVSRTDDYETHIALFVLGFSRQFIRSTQLWPPRLRATHRTSCAVVDLHHSPPLDPTPAPILATTYEPLSVLLVVVAAWPQPIRFGPASSLSSGLSPSMPVPTPLTVSALAQHNGEGCVCPKCNRRPKKKALRPDSVVAVHGSAIAAFVRWPRPPPAEYRFGDETPTSAISLSSTGAVVNGDNQRTDSRRLSADPLTRRHRDAPLSTQRSTSSSRPTIPANPSSAPIPIPPPKLPSTRKHRDSLHPNDAYDVVISHTPRNSLEIHHHAYDRANLARRMSRTSISSPSTPPPPPSIRKRVRFQLNGHSSLKYPGY</sequence>
<dbReference type="GeneID" id="28986483"/>
<evidence type="ECO:0000256" key="1">
    <source>
        <dbReference type="SAM" id="MobiDB-lite"/>
    </source>
</evidence>
<feature type="compositionally biased region" description="Pro residues" evidence="1">
    <location>
        <begin position="293"/>
        <end position="302"/>
    </location>
</feature>
<feature type="region of interest" description="Disordered" evidence="1">
    <location>
        <begin position="346"/>
        <end position="365"/>
    </location>
</feature>
<evidence type="ECO:0000313" key="2">
    <source>
        <dbReference type="EMBL" id="KLT46534.1"/>
    </source>
</evidence>
<accession>A0A0J1BEI8</accession>
<reference evidence="2 3" key="1">
    <citation type="submission" date="2015-03" db="EMBL/GenBank/DDBJ databases">
        <title>Genomics and transcriptomics of the oil-accumulating basidiomycete yeast T. oleaginosus allow insights into substrate utilization and the diverse evolutionary trajectories of mating systems in fungi.</title>
        <authorList>
            <consortium name="DOE Joint Genome Institute"/>
            <person name="Kourist R."/>
            <person name="Kracht O."/>
            <person name="Bracharz F."/>
            <person name="Lipzen A."/>
            <person name="Nolan M."/>
            <person name="Ohm R."/>
            <person name="Grigoriev I."/>
            <person name="Sun S."/>
            <person name="Heitman J."/>
            <person name="Bruck T."/>
            <person name="Nowrousian M."/>
        </authorList>
    </citation>
    <scope>NUCLEOTIDE SEQUENCE [LARGE SCALE GENOMIC DNA]</scope>
    <source>
        <strain evidence="2 3">IBC0246</strain>
    </source>
</reference>
<evidence type="ECO:0000313" key="3">
    <source>
        <dbReference type="Proteomes" id="UP000053611"/>
    </source>
</evidence>
<dbReference type="RefSeq" id="XP_018283025.1">
    <property type="nucleotide sequence ID" value="XM_018425880.1"/>
</dbReference>
<organism evidence="2 3">
    <name type="scientific">Cutaneotrichosporon oleaginosum</name>
    <dbReference type="NCBI Taxonomy" id="879819"/>
    <lineage>
        <taxon>Eukaryota</taxon>
        <taxon>Fungi</taxon>
        <taxon>Dikarya</taxon>
        <taxon>Basidiomycota</taxon>
        <taxon>Agaricomycotina</taxon>
        <taxon>Tremellomycetes</taxon>
        <taxon>Trichosporonales</taxon>
        <taxon>Trichosporonaceae</taxon>
        <taxon>Cutaneotrichosporon</taxon>
    </lineage>
</organism>
<dbReference type="EMBL" id="KQ087177">
    <property type="protein sequence ID" value="KLT46534.1"/>
    <property type="molecule type" value="Genomic_DNA"/>
</dbReference>
<feature type="compositionally biased region" description="Polar residues" evidence="1">
    <location>
        <begin position="240"/>
        <end position="251"/>
    </location>
</feature>
<feature type="compositionally biased region" description="Low complexity" evidence="1">
    <location>
        <begin position="274"/>
        <end position="292"/>
    </location>
</feature>
<dbReference type="Proteomes" id="UP000053611">
    <property type="component" value="Unassembled WGS sequence"/>
</dbReference>
<protein>
    <submittedName>
        <fullName evidence="2">Uncharacterized protein</fullName>
    </submittedName>
</protein>